<sequence>MPNGNAPSIEPARTSTAFVQALNLGYLVPADIATAANLAVPVRSSALAIILAATAPSASKNTLNGGLPLVN</sequence>
<evidence type="ECO:0000313" key="2">
    <source>
        <dbReference type="Proteomes" id="UP000766486"/>
    </source>
</evidence>
<gene>
    <name evidence="1" type="ORF">CLO192961_LOCUS208429</name>
</gene>
<organism evidence="1 2">
    <name type="scientific">Bionectria ochroleuca</name>
    <name type="common">Gliocladium roseum</name>
    <dbReference type="NCBI Taxonomy" id="29856"/>
    <lineage>
        <taxon>Eukaryota</taxon>
        <taxon>Fungi</taxon>
        <taxon>Dikarya</taxon>
        <taxon>Ascomycota</taxon>
        <taxon>Pezizomycotina</taxon>
        <taxon>Sordariomycetes</taxon>
        <taxon>Hypocreomycetidae</taxon>
        <taxon>Hypocreales</taxon>
        <taxon>Bionectriaceae</taxon>
        <taxon>Clonostachys</taxon>
    </lineage>
</organism>
<protein>
    <submittedName>
        <fullName evidence="1">Uncharacterized protein</fullName>
    </submittedName>
</protein>
<name>A0ABY6U9C2_BIOOC</name>
<evidence type="ECO:0000313" key="1">
    <source>
        <dbReference type="EMBL" id="VUC27317.1"/>
    </source>
</evidence>
<proteinExistence type="predicted"/>
<accession>A0ABY6U9C2</accession>
<reference evidence="1 2" key="1">
    <citation type="submission" date="2019-06" db="EMBL/GenBank/DDBJ databases">
        <authorList>
            <person name="Broberg M."/>
        </authorList>
    </citation>
    <scope>NUCLEOTIDE SEQUENCE [LARGE SCALE GENOMIC DNA]</scope>
</reference>
<dbReference type="Proteomes" id="UP000766486">
    <property type="component" value="Unassembled WGS sequence"/>
</dbReference>
<keyword evidence="2" id="KW-1185">Reference proteome</keyword>
<dbReference type="EMBL" id="CABFNS010000767">
    <property type="protein sequence ID" value="VUC27317.1"/>
    <property type="molecule type" value="Genomic_DNA"/>
</dbReference>
<comment type="caution">
    <text evidence="1">The sequence shown here is derived from an EMBL/GenBank/DDBJ whole genome shotgun (WGS) entry which is preliminary data.</text>
</comment>